<dbReference type="RefSeq" id="WP_344706645.1">
    <property type="nucleotide sequence ID" value="NZ_BAABBQ010000001.1"/>
</dbReference>
<evidence type="ECO:0000313" key="3">
    <source>
        <dbReference type="Proteomes" id="UP001500235"/>
    </source>
</evidence>
<sequence>MPVARGRCVRDGVAYVATLPVDPEVIRRERAQSDVVVAAISREPVAFEQALALRRAEQITGTIRVRLDPGPIGTVRRRTRECRVETRAADGKRTTETSTEVTEAMVLP</sequence>
<dbReference type="EMBL" id="BAABBQ010000001">
    <property type="protein sequence ID" value="GAA4016098.1"/>
    <property type="molecule type" value="Genomic_DNA"/>
</dbReference>
<proteinExistence type="predicted"/>
<evidence type="ECO:0000256" key="1">
    <source>
        <dbReference type="SAM" id="MobiDB-lite"/>
    </source>
</evidence>
<organism evidence="2 3">
    <name type="scientific">Sphingomonas swuensis</name>
    <dbReference type="NCBI Taxonomy" id="977800"/>
    <lineage>
        <taxon>Bacteria</taxon>
        <taxon>Pseudomonadati</taxon>
        <taxon>Pseudomonadota</taxon>
        <taxon>Alphaproteobacteria</taxon>
        <taxon>Sphingomonadales</taxon>
        <taxon>Sphingomonadaceae</taxon>
        <taxon>Sphingomonas</taxon>
    </lineage>
</organism>
<name>A0ABP7SSW0_9SPHN</name>
<comment type="caution">
    <text evidence="2">The sequence shown here is derived from an EMBL/GenBank/DDBJ whole genome shotgun (WGS) entry which is preliminary data.</text>
</comment>
<feature type="compositionally biased region" description="Basic and acidic residues" evidence="1">
    <location>
        <begin position="81"/>
        <end position="95"/>
    </location>
</feature>
<keyword evidence="3" id="KW-1185">Reference proteome</keyword>
<dbReference type="Proteomes" id="UP001500235">
    <property type="component" value="Unassembled WGS sequence"/>
</dbReference>
<accession>A0ABP7SSW0</accession>
<feature type="region of interest" description="Disordered" evidence="1">
    <location>
        <begin position="79"/>
        <end position="108"/>
    </location>
</feature>
<evidence type="ECO:0000313" key="2">
    <source>
        <dbReference type="EMBL" id="GAA4016098.1"/>
    </source>
</evidence>
<gene>
    <name evidence="2" type="ORF">GCM10022280_13730</name>
</gene>
<reference evidence="3" key="1">
    <citation type="journal article" date="2019" name="Int. J. Syst. Evol. Microbiol.">
        <title>The Global Catalogue of Microorganisms (GCM) 10K type strain sequencing project: providing services to taxonomists for standard genome sequencing and annotation.</title>
        <authorList>
            <consortium name="The Broad Institute Genomics Platform"/>
            <consortium name="The Broad Institute Genome Sequencing Center for Infectious Disease"/>
            <person name="Wu L."/>
            <person name="Ma J."/>
        </authorList>
    </citation>
    <scope>NUCLEOTIDE SEQUENCE [LARGE SCALE GENOMIC DNA]</scope>
    <source>
        <strain evidence="3">JCM 17563</strain>
    </source>
</reference>
<protein>
    <submittedName>
        <fullName evidence="2">Uncharacterized protein</fullName>
    </submittedName>
</protein>